<evidence type="ECO:0000313" key="4">
    <source>
        <dbReference type="Proteomes" id="UP000196320"/>
    </source>
</evidence>
<dbReference type="RefSeq" id="WP_087130966.1">
    <property type="nucleotide sequence ID" value="NZ_FUKO01000019.1"/>
</dbReference>
<gene>
    <name evidence="3" type="ORF">FM104_08075</name>
</gene>
<protein>
    <recommendedName>
        <fullName evidence="5">Nitrate ABC transporter substrate-binding protein</fullName>
    </recommendedName>
</protein>
<keyword evidence="2" id="KW-0732">Signal</keyword>
<sequence length="190" mass="20325">MKNRIPLAAATVLAALSLVACGGSPTDEASTTPTSTPEQPQATISSTPEGQPAPEQPSADPTCETIVSEGTVDALTSQGWTFEEEEFRIGETLIEDGLLCMWADFTTASDHGQMYAWGPTDTVTADAAKSNLVRDGWLRSAEDGNTIFTEDPAYAIATDEDGFGMTYEFGDGWVKFSDTKQGLLLIDWKS</sequence>
<dbReference type="PROSITE" id="PS51257">
    <property type="entry name" value="PROKAR_LIPOPROTEIN"/>
    <property type="match status" value="1"/>
</dbReference>
<dbReference type="AlphaFoldDB" id="A0A1R4JLH4"/>
<dbReference type="Proteomes" id="UP000196320">
    <property type="component" value="Unassembled WGS sequence"/>
</dbReference>
<accession>A0A1R4JLH4</accession>
<organism evidence="3 4">
    <name type="scientific">Microbacterium esteraromaticum</name>
    <dbReference type="NCBI Taxonomy" id="57043"/>
    <lineage>
        <taxon>Bacteria</taxon>
        <taxon>Bacillati</taxon>
        <taxon>Actinomycetota</taxon>
        <taxon>Actinomycetes</taxon>
        <taxon>Micrococcales</taxon>
        <taxon>Microbacteriaceae</taxon>
        <taxon>Microbacterium</taxon>
    </lineage>
</organism>
<evidence type="ECO:0000256" key="1">
    <source>
        <dbReference type="SAM" id="MobiDB-lite"/>
    </source>
</evidence>
<feature type="region of interest" description="Disordered" evidence="1">
    <location>
        <begin position="23"/>
        <end position="61"/>
    </location>
</feature>
<dbReference type="EMBL" id="FUKO01000019">
    <property type="protein sequence ID" value="SJN32859.1"/>
    <property type="molecule type" value="Genomic_DNA"/>
</dbReference>
<reference evidence="3 4" key="1">
    <citation type="submission" date="2017-02" db="EMBL/GenBank/DDBJ databases">
        <authorList>
            <person name="Peterson S.W."/>
        </authorList>
    </citation>
    <scope>NUCLEOTIDE SEQUENCE [LARGE SCALE GENOMIC DNA]</scope>
    <source>
        <strain evidence="3 4">B Mb 05.01</strain>
    </source>
</reference>
<feature type="signal peptide" evidence="2">
    <location>
        <begin position="1"/>
        <end position="22"/>
    </location>
</feature>
<feature type="chain" id="PRO_5038368443" description="Nitrate ABC transporter substrate-binding protein" evidence="2">
    <location>
        <begin position="23"/>
        <end position="190"/>
    </location>
</feature>
<feature type="compositionally biased region" description="Low complexity" evidence="1">
    <location>
        <begin position="23"/>
        <end position="43"/>
    </location>
</feature>
<evidence type="ECO:0000256" key="2">
    <source>
        <dbReference type="SAM" id="SignalP"/>
    </source>
</evidence>
<evidence type="ECO:0000313" key="3">
    <source>
        <dbReference type="EMBL" id="SJN32859.1"/>
    </source>
</evidence>
<dbReference type="OrthoDB" id="5082740at2"/>
<keyword evidence="4" id="KW-1185">Reference proteome</keyword>
<name>A0A1R4JLH4_9MICO</name>
<evidence type="ECO:0008006" key="5">
    <source>
        <dbReference type="Google" id="ProtNLM"/>
    </source>
</evidence>
<proteinExistence type="predicted"/>